<evidence type="ECO:0000313" key="2">
    <source>
        <dbReference type="Proteomes" id="UP001355056"/>
    </source>
</evidence>
<organism evidence="1 2">
    <name type="scientific">Novilysobacter erysipheiresistens</name>
    <dbReference type="NCBI Taxonomy" id="1749332"/>
    <lineage>
        <taxon>Bacteria</taxon>
        <taxon>Pseudomonadati</taxon>
        <taxon>Pseudomonadota</taxon>
        <taxon>Gammaproteobacteria</taxon>
        <taxon>Lysobacterales</taxon>
        <taxon>Lysobacteraceae</taxon>
        <taxon>Novilysobacter</taxon>
    </lineage>
</organism>
<protein>
    <submittedName>
        <fullName evidence="1">Uncharacterized protein</fullName>
    </submittedName>
</protein>
<accession>A0ABU7YUW4</accession>
<evidence type="ECO:0000313" key="1">
    <source>
        <dbReference type="EMBL" id="MEG3182675.1"/>
    </source>
</evidence>
<reference evidence="1 2" key="1">
    <citation type="journal article" date="2016" name="Int. J. Syst. Evol. Microbiol.">
        <title>Lysobacter erysipheiresistens sp. nov., an antagonist of powdery mildew, isolated from tobacco-cultivated soil.</title>
        <authorList>
            <person name="Xie B."/>
            <person name="Li T."/>
            <person name="Lin X."/>
            <person name="Wang C.J."/>
            <person name="Chen Y.J."/>
            <person name="Liu W.J."/>
            <person name="Zhao Z.W."/>
        </authorList>
    </citation>
    <scope>NUCLEOTIDE SEQUENCE [LARGE SCALE GENOMIC DNA]</scope>
    <source>
        <strain evidence="1 2">RS-LYSO-3</strain>
    </source>
</reference>
<keyword evidence="2" id="KW-1185">Reference proteome</keyword>
<sequence length="85" mass="9415">MTEILIGRHRRKPLGAIDDEAARRIAESGRALAVTLDPDGGWWLEAPETVAEDDMVGVYRGDFAFSLYRDIAADMKHELTSRGIA</sequence>
<dbReference type="RefSeq" id="WP_332614013.1">
    <property type="nucleotide sequence ID" value="NZ_JAXGFP010000001.1"/>
</dbReference>
<comment type="caution">
    <text evidence="1">The sequence shown here is derived from an EMBL/GenBank/DDBJ whole genome shotgun (WGS) entry which is preliminary data.</text>
</comment>
<name>A0ABU7YUW4_9GAMM</name>
<dbReference type="Proteomes" id="UP001355056">
    <property type="component" value="Unassembled WGS sequence"/>
</dbReference>
<proteinExistence type="predicted"/>
<gene>
    <name evidence="1" type="ORF">SNE34_01420</name>
</gene>
<dbReference type="EMBL" id="JAXGFP010000001">
    <property type="protein sequence ID" value="MEG3182675.1"/>
    <property type="molecule type" value="Genomic_DNA"/>
</dbReference>